<evidence type="ECO:0000256" key="4">
    <source>
        <dbReference type="ARBA" id="ARBA00022840"/>
    </source>
</evidence>
<feature type="binding site" evidence="5">
    <location>
        <begin position="229"/>
        <end position="236"/>
    </location>
    <ligand>
        <name>ATP</name>
        <dbReference type="ChEBI" id="CHEBI:30616"/>
    </ligand>
</feature>
<dbReference type="InterPro" id="IPR013986">
    <property type="entry name" value="DExx_box_DNA_helicase_dom_sf"/>
</dbReference>
<dbReference type="GO" id="GO:0016787">
    <property type="term" value="F:hydrolase activity"/>
    <property type="evidence" value="ECO:0007669"/>
    <property type="project" value="UniProtKB-UniRule"/>
</dbReference>
<dbReference type="Gene3D" id="1.10.10.160">
    <property type="match status" value="1"/>
</dbReference>
<keyword evidence="3 5" id="KW-0347">Helicase</keyword>
<dbReference type="RefSeq" id="WP_067481916.1">
    <property type="nucleotide sequence ID" value="NZ_LWMN01000010.1"/>
</dbReference>
<dbReference type="Pfam" id="PF13538">
    <property type="entry name" value="UvrD_C_2"/>
    <property type="match status" value="1"/>
</dbReference>
<dbReference type="GO" id="GO:0003677">
    <property type="term" value="F:DNA binding"/>
    <property type="evidence" value="ECO:0007669"/>
    <property type="project" value="InterPro"/>
</dbReference>
<evidence type="ECO:0000256" key="1">
    <source>
        <dbReference type="ARBA" id="ARBA00022741"/>
    </source>
</evidence>
<evidence type="ECO:0000256" key="5">
    <source>
        <dbReference type="PROSITE-ProRule" id="PRU00560"/>
    </source>
</evidence>
<evidence type="ECO:0000313" key="8">
    <source>
        <dbReference type="EMBL" id="OAQ56340.1"/>
    </source>
</evidence>
<protein>
    <recommendedName>
        <fullName evidence="7">UvrD-like helicase ATP-binding domain-containing protein</fullName>
    </recommendedName>
</protein>
<evidence type="ECO:0000313" key="9">
    <source>
        <dbReference type="Proteomes" id="UP000078516"/>
    </source>
</evidence>
<dbReference type="GO" id="GO:0000725">
    <property type="term" value="P:recombinational repair"/>
    <property type="evidence" value="ECO:0007669"/>
    <property type="project" value="TreeGrafter"/>
</dbReference>
<sequence length="712" mass="82912">MKNVEKKEQQHLTSVYQELKAEKKRLLQLIQQKDQHGRQHIEEMTGDIRLNMDNITDNLDTFATIEALNRQIDQYNIQLDSARKNLEKVERLLASPYFGKISVDFLEEEPDEDFYIGINGFTTEKGSDLIYDWRSPIAELFYNNELGKSHYQVNNREIEVAIENRRQLITKADQLINYFDTKTTIQDDVLLDVLAQNTSSTMRDITATIQQEQNRIIRDQEAKNVLVNGVAGSGKTSTIMQRIAYLLYQNQQTYSAKDILIFSPNQAFGHYIADVLPSLGEENPPTLTILQLARDFSEAEVEDETTYFQRISRQEATRQERVLRSQAFITFILENTRSLQVTFNEVNQKKQVFFTPEQIAELFNSTPTDYDLRERIAGTKEKMLQQWEHHLLQQSQSAKLRNQLLELTEKQQREYFGKLLTEQSETALAKYAEILLRKKYRRVTEQINELDWLDSTNLIVQLYQAFTGEEYLLQEILTLDEAIIQLFIQHTLVEKLDLLDYKVILIDEIQDYTPAQLQLIRHFWPRADLTMVGDENQGIFNSQISFAEISELIGDSVVYYQLTTSYRSSGAITKLFASLLENPEEMQITPIRPDGEAIQWLPYDRLSVFIHLIEQLDSEKIYTILTKTLAEADGLRAELSEHVTKKVRILPIELAKGLEFDHVILFDVSDKNYQTEQDQRLLYTAISRGTQAVWITYEGELTRFLTEQLKKN</sequence>
<dbReference type="EMBL" id="LWMN01000010">
    <property type="protein sequence ID" value="OAQ56340.1"/>
    <property type="molecule type" value="Genomic_DNA"/>
</dbReference>
<keyword evidence="4 5" id="KW-0067">ATP-binding</keyword>
<comment type="caution">
    <text evidence="8">The sequence shown here is derived from an EMBL/GenBank/DDBJ whole genome shotgun (WGS) entry which is preliminary data.</text>
</comment>
<dbReference type="PANTHER" id="PTHR11070">
    <property type="entry name" value="UVRD / RECB / PCRA DNA HELICASE FAMILY MEMBER"/>
    <property type="match status" value="1"/>
</dbReference>
<evidence type="ECO:0000259" key="7">
    <source>
        <dbReference type="PROSITE" id="PS51198"/>
    </source>
</evidence>
<dbReference type="SUPFAM" id="SSF52540">
    <property type="entry name" value="P-loop containing nucleoside triphosphate hydrolases"/>
    <property type="match status" value="1"/>
</dbReference>
<keyword evidence="2 5" id="KW-0378">Hydrolase</keyword>
<reference evidence="8 9" key="1">
    <citation type="submission" date="2016-04" db="EMBL/GenBank/DDBJ databases">
        <title>Draft genome of an Enterococcus thailandicus strain isolated from bovine feces.</title>
        <authorList>
            <person name="Beukers A.G."/>
            <person name="Zaheer R."/>
            <person name="Goji N."/>
            <person name="Cook S.R."/>
            <person name="Amoako K."/>
            <person name="Chaves A.V."/>
            <person name="Ward M.P."/>
            <person name="Mcallister T.A."/>
        </authorList>
    </citation>
    <scope>NUCLEOTIDE SEQUENCE [LARGE SCALE GENOMIC DNA]</scope>
    <source>
        <strain evidence="8 9">F0711D 46</strain>
    </source>
</reference>
<dbReference type="Pfam" id="PF00580">
    <property type="entry name" value="UvrD-helicase"/>
    <property type="match status" value="1"/>
</dbReference>
<dbReference type="GO" id="GO:0043138">
    <property type="term" value="F:3'-5' DNA helicase activity"/>
    <property type="evidence" value="ECO:0007669"/>
    <property type="project" value="TreeGrafter"/>
</dbReference>
<evidence type="ECO:0000256" key="6">
    <source>
        <dbReference type="SAM" id="Coils"/>
    </source>
</evidence>
<dbReference type="Proteomes" id="UP000078516">
    <property type="component" value="Unassembled WGS sequence"/>
</dbReference>
<keyword evidence="6" id="KW-0175">Coiled coil</keyword>
<organism evidence="8 9">
    <name type="scientific">Enterococcus thailandicus</name>
    <dbReference type="NCBI Taxonomy" id="417368"/>
    <lineage>
        <taxon>Bacteria</taxon>
        <taxon>Bacillati</taxon>
        <taxon>Bacillota</taxon>
        <taxon>Bacilli</taxon>
        <taxon>Lactobacillales</taxon>
        <taxon>Enterococcaceae</taxon>
        <taxon>Enterococcus</taxon>
    </lineage>
</organism>
<feature type="coiled-coil region" evidence="6">
    <location>
        <begin position="65"/>
        <end position="92"/>
    </location>
</feature>
<gene>
    <name evidence="8" type="ORF">A6E74_02715</name>
</gene>
<proteinExistence type="predicted"/>
<dbReference type="InterPro" id="IPR027785">
    <property type="entry name" value="UvrD-like_helicase_C"/>
</dbReference>
<keyword evidence="1 5" id="KW-0547">Nucleotide-binding</keyword>
<dbReference type="InterPro" id="IPR000212">
    <property type="entry name" value="DNA_helicase_UvrD/REP"/>
</dbReference>
<evidence type="ECO:0000256" key="3">
    <source>
        <dbReference type="ARBA" id="ARBA00022806"/>
    </source>
</evidence>
<dbReference type="PANTHER" id="PTHR11070:SF17">
    <property type="entry name" value="DNA HELICASE IV"/>
    <property type="match status" value="1"/>
</dbReference>
<name>A0A179ETS4_ENTTH</name>
<dbReference type="AlphaFoldDB" id="A0A179ETS4"/>
<evidence type="ECO:0000256" key="2">
    <source>
        <dbReference type="ARBA" id="ARBA00022801"/>
    </source>
</evidence>
<dbReference type="GO" id="GO:0005829">
    <property type="term" value="C:cytosol"/>
    <property type="evidence" value="ECO:0007669"/>
    <property type="project" value="TreeGrafter"/>
</dbReference>
<accession>A0A179ETS4</accession>
<keyword evidence="9" id="KW-1185">Reference proteome</keyword>
<dbReference type="InterPro" id="IPR014016">
    <property type="entry name" value="UvrD-like_ATP-bd"/>
</dbReference>
<dbReference type="InterPro" id="IPR027417">
    <property type="entry name" value="P-loop_NTPase"/>
</dbReference>
<dbReference type="GO" id="GO:0005524">
    <property type="term" value="F:ATP binding"/>
    <property type="evidence" value="ECO:0007669"/>
    <property type="project" value="UniProtKB-UniRule"/>
</dbReference>
<feature type="domain" description="UvrD-like helicase ATP-binding" evidence="7">
    <location>
        <begin position="208"/>
        <end position="569"/>
    </location>
</feature>
<dbReference type="Gene3D" id="3.40.50.300">
    <property type="entry name" value="P-loop containing nucleotide triphosphate hydrolases"/>
    <property type="match status" value="3"/>
</dbReference>
<dbReference type="PROSITE" id="PS51198">
    <property type="entry name" value="UVRD_HELICASE_ATP_BIND"/>
    <property type="match status" value="1"/>
</dbReference>